<evidence type="ECO:0000313" key="3">
    <source>
        <dbReference type="Proteomes" id="UP000266426"/>
    </source>
</evidence>
<proteinExistence type="predicted"/>
<comment type="caution">
    <text evidence="2">The sequence shown here is derived from an EMBL/GenBank/DDBJ whole genome shotgun (WGS) entry which is preliminary data.</text>
</comment>
<dbReference type="EMBL" id="QZJZ01000047">
    <property type="protein sequence ID" value="RJP59534.1"/>
    <property type="molecule type" value="Genomic_DNA"/>
</dbReference>
<gene>
    <name evidence="2" type="ORF">C4541_05785</name>
</gene>
<feature type="domain" description="Glycosyltransferase 2-like" evidence="1">
    <location>
        <begin position="12"/>
        <end position="132"/>
    </location>
</feature>
<dbReference type="PANTHER" id="PTHR43685:SF3">
    <property type="entry name" value="SLR2126 PROTEIN"/>
    <property type="match status" value="1"/>
</dbReference>
<dbReference type="InterPro" id="IPR029044">
    <property type="entry name" value="Nucleotide-diphossugar_trans"/>
</dbReference>
<dbReference type="InterPro" id="IPR050834">
    <property type="entry name" value="Glycosyltransf_2"/>
</dbReference>
<reference evidence="2 3" key="1">
    <citation type="journal article" date="2017" name="ISME J.">
        <title>Energy and carbon metabolisms in a deep terrestrial subsurface fluid microbial community.</title>
        <authorList>
            <person name="Momper L."/>
            <person name="Jungbluth S.P."/>
            <person name="Lee M.D."/>
            <person name="Amend J.P."/>
        </authorList>
    </citation>
    <scope>NUCLEOTIDE SEQUENCE [LARGE SCALE GENOMIC DNA]</scope>
    <source>
        <strain evidence="2">SURF_26</strain>
    </source>
</reference>
<dbReference type="Gene3D" id="3.90.550.10">
    <property type="entry name" value="Spore Coat Polysaccharide Biosynthesis Protein SpsA, Chain A"/>
    <property type="match status" value="1"/>
</dbReference>
<dbReference type="PANTHER" id="PTHR43685">
    <property type="entry name" value="GLYCOSYLTRANSFERASE"/>
    <property type="match status" value="1"/>
</dbReference>
<dbReference type="Proteomes" id="UP000266426">
    <property type="component" value="Unassembled WGS sequence"/>
</dbReference>
<dbReference type="AlphaFoldDB" id="A0A3A4R0D0"/>
<keyword evidence="2" id="KW-0808">Transferase</keyword>
<organism evidence="2 3">
    <name type="scientific">Candidatus Auribacter fodinae</name>
    <dbReference type="NCBI Taxonomy" id="2093366"/>
    <lineage>
        <taxon>Bacteria</taxon>
        <taxon>Pseudomonadati</taxon>
        <taxon>Candidatus Auribacterota</taxon>
        <taxon>Candidatus Auribacteria</taxon>
        <taxon>Candidatus Auribacterales</taxon>
        <taxon>Candidatus Auribacteraceae</taxon>
        <taxon>Candidatus Auribacter</taxon>
    </lineage>
</organism>
<dbReference type="InterPro" id="IPR001173">
    <property type="entry name" value="Glyco_trans_2-like"/>
</dbReference>
<name>A0A3A4R0D0_9BACT</name>
<dbReference type="GO" id="GO:0016740">
    <property type="term" value="F:transferase activity"/>
    <property type="evidence" value="ECO:0007669"/>
    <property type="project" value="UniProtKB-KW"/>
</dbReference>
<accession>A0A3A4R0D0</accession>
<evidence type="ECO:0000259" key="1">
    <source>
        <dbReference type="Pfam" id="PF00535"/>
    </source>
</evidence>
<protein>
    <submittedName>
        <fullName evidence="2">Glycosyltransferase</fullName>
    </submittedName>
</protein>
<sequence>MVKQKQDTLRISVITPTYNRCAWLEKTMRSVLEQDTGGEHIEYVVVDNASTDATRSVVESFIGLNELVSVRYVYEPQQGCNYARNTGIRSARGEYLIFFDDDIILAKGSIRAYQSAFRHMPDKDIFGGKILLAQPDFELPDWLAISGPFWRSMIVLIRDYGAENKAFAMPDTCPVTVNMAVRKRVFDQYGGFDVQYGFVGNALLPGADYELFWRLSSHFPTWEYVAGAVAYHPLKASQAKKAYFRRRLFGVGRVTYRLQAFPATFTLFGLPLYFIEFIVRNAFAALWYRICRKPAESFYYETEMILNYGCVYEHFKSGKKKSSS</sequence>
<dbReference type="SUPFAM" id="SSF53448">
    <property type="entry name" value="Nucleotide-diphospho-sugar transferases"/>
    <property type="match status" value="1"/>
</dbReference>
<evidence type="ECO:0000313" key="2">
    <source>
        <dbReference type="EMBL" id="RJP59534.1"/>
    </source>
</evidence>
<dbReference type="Pfam" id="PF00535">
    <property type="entry name" value="Glycos_transf_2"/>
    <property type="match status" value="1"/>
</dbReference>